<dbReference type="InterPro" id="IPR003772">
    <property type="entry name" value="YceD"/>
</dbReference>
<organism evidence="1 2">
    <name type="scientific">Bifidobacterium bifidum</name>
    <dbReference type="NCBI Taxonomy" id="1681"/>
    <lineage>
        <taxon>Bacteria</taxon>
        <taxon>Bacillati</taxon>
        <taxon>Actinomycetota</taxon>
        <taxon>Actinomycetes</taxon>
        <taxon>Bifidobacteriales</taxon>
        <taxon>Bifidobacteriaceae</taxon>
        <taxon>Bifidobacterium</taxon>
    </lineage>
</organism>
<name>A0A0M4MJQ2_BIFBI</name>
<reference evidence="1 2" key="1">
    <citation type="submission" date="2016-01" db="EMBL/GenBank/DDBJ databases">
        <authorList>
            <person name="Oliw E.H."/>
        </authorList>
    </citation>
    <scope>NUCLEOTIDE SEQUENCE [LARGE SCALE GENOMIC DNA]</scope>
    <source>
        <strain evidence="1 2">MJR8628B</strain>
    </source>
</reference>
<evidence type="ECO:0000313" key="2">
    <source>
        <dbReference type="Proteomes" id="UP000070092"/>
    </source>
</evidence>
<protein>
    <submittedName>
        <fullName evidence="1">Putative ACR</fullName>
    </submittedName>
</protein>
<proteinExistence type="predicted"/>
<accession>A0A0M4MJQ2</accession>
<dbReference type="Proteomes" id="UP000070092">
    <property type="component" value="Unassembled WGS sequence"/>
</dbReference>
<dbReference type="Pfam" id="PF02620">
    <property type="entry name" value="YceD"/>
    <property type="match status" value="1"/>
</dbReference>
<evidence type="ECO:0000313" key="1">
    <source>
        <dbReference type="EMBL" id="KWZ80145.1"/>
    </source>
</evidence>
<dbReference type="EMBL" id="LRPO01000052">
    <property type="protein sequence ID" value="KWZ80145.1"/>
    <property type="molecule type" value="Genomic_DNA"/>
</dbReference>
<dbReference type="PATRIC" id="fig|1681.42.peg.395"/>
<dbReference type="AlphaFoldDB" id="A0A0M4MJQ2"/>
<gene>
    <name evidence="1" type="ORF">HMPREF3196_01937</name>
</gene>
<comment type="caution">
    <text evidence="1">The sequence shown here is derived from an EMBL/GenBank/DDBJ whole genome shotgun (WGS) entry which is preliminary data.</text>
</comment>
<sequence>MRGSSREEICMARPEDSAWAVSVAQVASRPGQSKTVDAVFPAPSGIGDEVIGVKEGADVSVHGSFDSIVDGLVLTARIEAPVAAECTRCLKPIKRDWGVDVVAFFPYEESAKARSHGKPKNEDVEIVAGEDESEDVYPLSRDGAFADLEALLRDTLVEALPLQPLCREDCRGLCSQCGVDLNEHPDHHHDVTDLRFAALAGLKAQLEAEEHGDK</sequence>